<evidence type="ECO:0000313" key="2">
    <source>
        <dbReference type="EMBL" id="MEQ2249431.1"/>
    </source>
</evidence>
<feature type="transmembrane region" description="Helical" evidence="1">
    <location>
        <begin position="6"/>
        <end position="24"/>
    </location>
</feature>
<protein>
    <recommendedName>
        <fullName evidence="4">Secreted protein</fullName>
    </recommendedName>
</protein>
<gene>
    <name evidence="2" type="ORF">ILYODFUR_029167</name>
</gene>
<evidence type="ECO:0008006" key="4">
    <source>
        <dbReference type="Google" id="ProtNLM"/>
    </source>
</evidence>
<keyword evidence="1" id="KW-1133">Transmembrane helix</keyword>
<name>A0ABV0UXF6_9TELE</name>
<feature type="transmembrane region" description="Helical" evidence="1">
    <location>
        <begin position="121"/>
        <end position="143"/>
    </location>
</feature>
<evidence type="ECO:0000256" key="1">
    <source>
        <dbReference type="SAM" id="Phobius"/>
    </source>
</evidence>
<dbReference type="EMBL" id="JAHRIQ010085208">
    <property type="protein sequence ID" value="MEQ2249431.1"/>
    <property type="molecule type" value="Genomic_DNA"/>
</dbReference>
<dbReference type="Proteomes" id="UP001482620">
    <property type="component" value="Unassembled WGS sequence"/>
</dbReference>
<feature type="transmembrane region" description="Helical" evidence="1">
    <location>
        <begin position="84"/>
        <end position="101"/>
    </location>
</feature>
<keyword evidence="1" id="KW-0812">Transmembrane</keyword>
<keyword evidence="3" id="KW-1185">Reference proteome</keyword>
<evidence type="ECO:0000313" key="3">
    <source>
        <dbReference type="Proteomes" id="UP001482620"/>
    </source>
</evidence>
<reference evidence="2 3" key="1">
    <citation type="submission" date="2021-06" db="EMBL/GenBank/DDBJ databases">
        <authorList>
            <person name="Palmer J.M."/>
        </authorList>
    </citation>
    <scope>NUCLEOTIDE SEQUENCE [LARGE SCALE GENOMIC DNA]</scope>
    <source>
        <strain evidence="3">if_2019</strain>
        <tissue evidence="2">Muscle</tissue>
    </source>
</reference>
<proteinExistence type="predicted"/>
<organism evidence="2 3">
    <name type="scientific">Ilyodon furcidens</name>
    <name type="common">goldbreast splitfin</name>
    <dbReference type="NCBI Taxonomy" id="33524"/>
    <lineage>
        <taxon>Eukaryota</taxon>
        <taxon>Metazoa</taxon>
        <taxon>Chordata</taxon>
        <taxon>Craniata</taxon>
        <taxon>Vertebrata</taxon>
        <taxon>Euteleostomi</taxon>
        <taxon>Actinopterygii</taxon>
        <taxon>Neopterygii</taxon>
        <taxon>Teleostei</taxon>
        <taxon>Neoteleostei</taxon>
        <taxon>Acanthomorphata</taxon>
        <taxon>Ovalentaria</taxon>
        <taxon>Atherinomorphae</taxon>
        <taxon>Cyprinodontiformes</taxon>
        <taxon>Goodeidae</taxon>
        <taxon>Ilyodon</taxon>
    </lineage>
</organism>
<keyword evidence="1" id="KW-0472">Membrane</keyword>
<comment type="caution">
    <text evidence="2">The sequence shown here is derived from an EMBL/GenBank/DDBJ whole genome shotgun (WGS) entry which is preliminary data.</text>
</comment>
<sequence length="198" mass="21101">MSALLRFWAEVGVVLCGALVWSLRCMDVSSSAFRGWSSSVEVCPCGEGIHGVWVWGHVFDICVLVGGGPVGRFMLGFMGLRSEFIGGLGLFHPGMAMVGSGRSPFGTWPPLRMGTGVVEGWGWTGWGGVWAAWVWAVLALVSVSPPFPPPRKEGDHVLGPRAGCPSGVLVPEPGTIEYVREVCVSVRHPMMCAFTLGV</sequence>
<accession>A0ABV0UXF6</accession>